<gene>
    <name evidence="4" type="ORF">ACFSE6_03290</name>
</gene>
<proteinExistence type="predicted"/>
<dbReference type="RefSeq" id="WP_388002265.1">
    <property type="nucleotide sequence ID" value="NZ_JBHUEE010000001.1"/>
</dbReference>
<dbReference type="InterPro" id="IPR050832">
    <property type="entry name" value="Bact_Acetyltransf"/>
</dbReference>
<comment type="caution">
    <text evidence="4">The sequence shown here is derived from an EMBL/GenBank/DDBJ whole genome shotgun (WGS) entry which is preliminary data.</text>
</comment>
<name>A0ABW4L2L0_9MICO</name>
<sequence length="157" mass="17347">MPNARIRPATVLDAHAVADVHLTCWRETFGDRIPADVYAEREANALGEWQAELAEPARSATWVADREGTVVGFAHAVATGAKEVRPLELRHLFVPVAEQGRRTGTHLLELAIGDAPCQLWVVEDNEQAIGFYRRHSFELDGADREGVGGLPEVRMVR</sequence>
<dbReference type="InterPro" id="IPR000182">
    <property type="entry name" value="GNAT_dom"/>
</dbReference>
<dbReference type="EMBL" id="JBHUEE010000001">
    <property type="protein sequence ID" value="MFD1716845.1"/>
    <property type="molecule type" value="Genomic_DNA"/>
</dbReference>
<keyword evidence="5" id="KW-1185">Reference proteome</keyword>
<feature type="domain" description="N-acetyltransferase" evidence="3">
    <location>
        <begin position="4"/>
        <end position="157"/>
    </location>
</feature>
<dbReference type="GO" id="GO:0016746">
    <property type="term" value="F:acyltransferase activity"/>
    <property type="evidence" value="ECO:0007669"/>
    <property type="project" value="UniProtKB-KW"/>
</dbReference>
<evidence type="ECO:0000259" key="3">
    <source>
        <dbReference type="PROSITE" id="PS51186"/>
    </source>
</evidence>
<evidence type="ECO:0000313" key="4">
    <source>
        <dbReference type="EMBL" id="MFD1716845.1"/>
    </source>
</evidence>
<dbReference type="CDD" id="cd04301">
    <property type="entry name" value="NAT_SF"/>
    <property type="match status" value="1"/>
</dbReference>
<organism evidence="4 5">
    <name type="scientific">Georgenia deserti</name>
    <dbReference type="NCBI Taxonomy" id="2093781"/>
    <lineage>
        <taxon>Bacteria</taxon>
        <taxon>Bacillati</taxon>
        <taxon>Actinomycetota</taxon>
        <taxon>Actinomycetes</taxon>
        <taxon>Micrococcales</taxon>
        <taxon>Bogoriellaceae</taxon>
        <taxon>Georgenia</taxon>
    </lineage>
</organism>
<evidence type="ECO:0000256" key="1">
    <source>
        <dbReference type="ARBA" id="ARBA00022679"/>
    </source>
</evidence>
<dbReference type="InterPro" id="IPR016181">
    <property type="entry name" value="Acyl_CoA_acyltransferase"/>
</dbReference>
<evidence type="ECO:0000313" key="5">
    <source>
        <dbReference type="Proteomes" id="UP001597277"/>
    </source>
</evidence>
<evidence type="ECO:0000256" key="2">
    <source>
        <dbReference type="ARBA" id="ARBA00023315"/>
    </source>
</evidence>
<dbReference type="Proteomes" id="UP001597277">
    <property type="component" value="Unassembled WGS sequence"/>
</dbReference>
<accession>A0ABW4L2L0</accession>
<dbReference type="Gene3D" id="3.40.630.30">
    <property type="match status" value="1"/>
</dbReference>
<dbReference type="SUPFAM" id="SSF55729">
    <property type="entry name" value="Acyl-CoA N-acyltransferases (Nat)"/>
    <property type="match status" value="1"/>
</dbReference>
<dbReference type="PANTHER" id="PTHR43877">
    <property type="entry name" value="AMINOALKYLPHOSPHONATE N-ACETYLTRANSFERASE-RELATED-RELATED"/>
    <property type="match status" value="1"/>
</dbReference>
<dbReference type="Pfam" id="PF13508">
    <property type="entry name" value="Acetyltransf_7"/>
    <property type="match status" value="1"/>
</dbReference>
<reference evidence="5" key="1">
    <citation type="journal article" date="2019" name="Int. J. Syst. Evol. Microbiol.">
        <title>The Global Catalogue of Microorganisms (GCM) 10K type strain sequencing project: providing services to taxonomists for standard genome sequencing and annotation.</title>
        <authorList>
            <consortium name="The Broad Institute Genomics Platform"/>
            <consortium name="The Broad Institute Genome Sequencing Center for Infectious Disease"/>
            <person name="Wu L."/>
            <person name="Ma J."/>
        </authorList>
    </citation>
    <scope>NUCLEOTIDE SEQUENCE [LARGE SCALE GENOMIC DNA]</scope>
    <source>
        <strain evidence="5">JCM 17130</strain>
    </source>
</reference>
<dbReference type="EC" id="2.3.-.-" evidence="4"/>
<protein>
    <submittedName>
        <fullName evidence="4">GNAT family N-acetyltransferase</fullName>
        <ecNumber evidence="4">2.3.-.-</ecNumber>
    </submittedName>
</protein>
<keyword evidence="2 4" id="KW-0012">Acyltransferase</keyword>
<dbReference type="PROSITE" id="PS51186">
    <property type="entry name" value="GNAT"/>
    <property type="match status" value="1"/>
</dbReference>
<keyword evidence="1 4" id="KW-0808">Transferase</keyword>